<sequence length="105" mass="11982">MSAVLDKAEVATQYILKSRVHELPEGLFRGYVDVTTRSPAGRLESRLRYCPLLRHTWDEAITDAERMAESAMRNEYRDGEVSIFSARTTSSFDTVMNILAARIRL</sequence>
<keyword evidence="2" id="KW-1185">Reference proteome</keyword>
<dbReference type="EMBL" id="BAABFO010000008">
    <property type="protein sequence ID" value="GAA4331791.1"/>
    <property type="molecule type" value="Genomic_DNA"/>
</dbReference>
<evidence type="ECO:0000313" key="1">
    <source>
        <dbReference type="EMBL" id="GAA4331791.1"/>
    </source>
</evidence>
<proteinExistence type="predicted"/>
<reference evidence="2" key="1">
    <citation type="journal article" date="2019" name="Int. J. Syst. Evol. Microbiol.">
        <title>The Global Catalogue of Microorganisms (GCM) 10K type strain sequencing project: providing services to taxonomists for standard genome sequencing and annotation.</title>
        <authorList>
            <consortium name="The Broad Institute Genomics Platform"/>
            <consortium name="The Broad Institute Genome Sequencing Center for Infectious Disease"/>
            <person name="Wu L."/>
            <person name="Ma J."/>
        </authorList>
    </citation>
    <scope>NUCLEOTIDE SEQUENCE [LARGE SCALE GENOMIC DNA]</scope>
    <source>
        <strain evidence="2">JCM 17666</strain>
    </source>
</reference>
<dbReference type="RefSeq" id="WP_345249058.1">
    <property type="nucleotide sequence ID" value="NZ_BAABFO010000008.1"/>
</dbReference>
<comment type="caution">
    <text evidence="1">The sequence shown here is derived from an EMBL/GenBank/DDBJ whole genome shotgun (WGS) entry which is preliminary data.</text>
</comment>
<organism evidence="1 2">
    <name type="scientific">Pigmentiphaga soli</name>
    <dbReference type="NCBI Taxonomy" id="1007095"/>
    <lineage>
        <taxon>Bacteria</taxon>
        <taxon>Pseudomonadati</taxon>
        <taxon>Pseudomonadota</taxon>
        <taxon>Betaproteobacteria</taxon>
        <taxon>Burkholderiales</taxon>
        <taxon>Alcaligenaceae</taxon>
        <taxon>Pigmentiphaga</taxon>
    </lineage>
</organism>
<evidence type="ECO:0000313" key="2">
    <source>
        <dbReference type="Proteomes" id="UP001501671"/>
    </source>
</evidence>
<dbReference type="Proteomes" id="UP001501671">
    <property type="component" value="Unassembled WGS sequence"/>
</dbReference>
<name>A0ABP8GYJ2_9BURK</name>
<accession>A0ABP8GYJ2</accession>
<protein>
    <submittedName>
        <fullName evidence="1">Uncharacterized protein</fullName>
    </submittedName>
</protein>
<gene>
    <name evidence="1" type="ORF">GCM10023144_20900</name>
</gene>